<proteinExistence type="predicted"/>
<dbReference type="InterPro" id="IPR010295">
    <property type="entry name" value="DUF898"/>
</dbReference>
<reference evidence="3 4" key="1">
    <citation type="journal article" date="2019" name="Sci. Rep.">
        <title>Differences in resource use lead to coexistence of seed-transmitted microbial populations.</title>
        <authorList>
            <person name="Torres-Cortes G."/>
            <person name="Garcia B.J."/>
            <person name="Compant S."/>
            <person name="Rezki S."/>
            <person name="Jones P."/>
            <person name="Preveaux A."/>
            <person name="Briand M."/>
            <person name="Roulet A."/>
            <person name="Bouchez O."/>
            <person name="Jacobson D."/>
            <person name="Barret M."/>
        </authorList>
    </citation>
    <scope>NUCLEOTIDE SEQUENCE [LARGE SCALE GENOMIC DNA]</scope>
    <source>
        <strain evidence="3 4">CFBP13511</strain>
    </source>
</reference>
<evidence type="ECO:0000313" key="5">
    <source>
        <dbReference type="Proteomes" id="UP000661012"/>
    </source>
</evidence>
<feature type="transmembrane region" description="Helical" evidence="1">
    <location>
        <begin position="319"/>
        <end position="343"/>
    </location>
</feature>
<evidence type="ECO:0000256" key="1">
    <source>
        <dbReference type="SAM" id="Phobius"/>
    </source>
</evidence>
<feature type="transmembrane region" description="Helical" evidence="1">
    <location>
        <begin position="23"/>
        <end position="43"/>
    </location>
</feature>
<feature type="transmembrane region" description="Helical" evidence="1">
    <location>
        <begin position="228"/>
        <end position="258"/>
    </location>
</feature>
<name>A0A4U3F8T0_9GAMM</name>
<feature type="transmembrane region" description="Helical" evidence="1">
    <location>
        <begin position="172"/>
        <end position="199"/>
    </location>
</feature>
<dbReference type="STRING" id="1219360.GCA_001571305_01966"/>
<keyword evidence="1" id="KW-1133">Transmembrane helix</keyword>
<dbReference type="OrthoDB" id="9765721at2"/>
<dbReference type="EMBL" id="QGAC01000014">
    <property type="protein sequence ID" value="TKJ88719.1"/>
    <property type="molecule type" value="Genomic_DNA"/>
</dbReference>
<dbReference type="Proteomes" id="UP000306393">
    <property type="component" value="Unassembled WGS sequence"/>
</dbReference>
<feature type="transmembrane region" description="Helical" evidence="1">
    <location>
        <begin position="278"/>
        <end position="298"/>
    </location>
</feature>
<keyword evidence="1" id="KW-0812">Transmembrane</keyword>
<accession>A0A4U3F8T0</accession>
<evidence type="ECO:0000313" key="2">
    <source>
        <dbReference type="EMBL" id="MBD8107589.1"/>
    </source>
</evidence>
<dbReference type="EMBL" id="JACYNN010000010">
    <property type="protein sequence ID" value="MBD8107589.1"/>
    <property type="molecule type" value="Genomic_DNA"/>
</dbReference>
<dbReference type="Pfam" id="PF05987">
    <property type="entry name" value="DUF898"/>
    <property type="match status" value="1"/>
</dbReference>
<sequence>MENNTSNQQRHAVLFHGRSGEYFSIWLVNVLLTLVTLGIYSAWATVRRRRYFFGNTEIAGDRFDYHARPVDILKGRIIVFVGMVLFFILSSAMPAISLVFLLAFCALIPWIIIRSWRYNALMSSFRGVRFNYLCRVGRAYWTMYLCPVLLIVALYAVMALIGMVAINTGSMSVSLILGIVGFVAFLAGLAAVQGIVAALNHDLYINNMSYGSLPFKAELSKKAFIKMVLISFLIMLPFLIVAGMLIGTLFVSIFYSIAMGMTDPEMLNSLMAGNMLNIFLTFMVLLFGALVSSAYLVVAQRNYVFGQTKLGEKLRLKSTMSTGSFLGLTLTNTLIVIFTLGLGTPIAEVRLARYMANSTALEGDISLLDVQAHNDSAGTAVAEEVAAAFDLNVGI</sequence>
<organism evidence="3 4">
    <name type="scientific">Erwinia persicina</name>
    <dbReference type="NCBI Taxonomy" id="55211"/>
    <lineage>
        <taxon>Bacteria</taxon>
        <taxon>Pseudomonadati</taxon>
        <taxon>Pseudomonadota</taxon>
        <taxon>Gammaproteobacteria</taxon>
        <taxon>Enterobacterales</taxon>
        <taxon>Erwiniaceae</taxon>
        <taxon>Erwinia</taxon>
    </lineage>
</organism>
<dbReference type="RefSeq" id="WP_137269561.1">
    <property type="nucleotide sequence ID" value="NZ_JACYNM010000010.1"/>
</dbReference>
<evidence type="ECO:0000313" key="4">
    <source>
        <dbReference type="Proteomes" id="UP000306393"/>
    </source>
</evidence>
<feature type="transmembrane region" description="Helical" evidence="1">
    <location>
        <begin position="95"/>
        <end position="113"/>
    </location>
</feature>
<evidence type="ECO:0000313" key="3">
    <source>
        <dbReference type="EMBL" id="TKJ88719.1"/>
    </source>
</evidence>
<gene>
    <name evidence="3" type="ORF">EpCFBP13511_14930</name>
    <name evidence="2" type="ORF">IFT93_14395</name>
</gene>
<comment type="caution">
    <text evidence="3">The sequence shown here is derived from an EMBL/GenBank/DDBJ whole genome shotgun (WGS) entry which is preliminary data.</text>
</comment>
<protein>
    <submittedName>
        <fullName evidence="3">DUF898 domain-containing protein</fullName>
    </submittedName>
</protein>
<dbReference type="AlphaFoldDB" id="A0A4U3F8T0"/>
<keyword evidence="1" id="KW-0472">Membrane</keyword>
<feature type="transmembrane region" description="Helical" evidence="1">
    <location>
        <begin position="139"/>
        <end position="166"/>
    </location>
</feature>
<dbReference type="Proteomes" id="UP000661012">
    <property type="component" value="Unassembled WGS sequence"/>
</dbReference>
<reference evidence="2 5" key="2">
    <citation type="journal article" date="2020" name="FEMS Microbiol. Ecol.">
        <title>Temporal dynamics of bacterial communities during seed development and maturation.</title>
        <authorList>
            <person name="Chesneau G."/>
            <person name="Torres-Cortes G."/>
            <person name="Briand M."/>
            <person name="Darrasse A."/>
            <person name="Preveaux A."/>
            <person name="Marais C."/>
            <person name="Jacques M.A."/>
            <person name="Shade A."/>
            <person name="Barret M."/>
        </authorList>
    </citation>
    <scope>NUCLEOTIDE SEQUENCE [LARGE SCALE GENOMIC DNA]</scope>
    <source>
        <strain evidence="2 5">CFBP13732</strain>
    </source>
</reference>
<keyword evidence="5" id="KW-1185">Reference proteome</keyword>
<feature type="transmembrane region" description="Helical" evidence="1">
    <location>
        <begin position="72"/>
        <end position="89"/>
    </location>
</feature>